<keyword evidence="6" id="KW-0472">Membrane</keyword>
<evidence type="ECO:0000256" key="5">
    <source>
        <dbReference type="ARBA" id="ARBA00022692"/>
    </source>
</evidence>
<dbReference type="PANTHER" id="PTHR30026">
    <property type="entry name" value="OUTER MEMBRANE PROTEIN TOLC"/>
    <property type="match status" value="1"/>
</dbReference>
<dbReference type="RefSeq" id="WP_349240488.1">
    <property type="nucleotide sequence ID" value="NZ_JAVTTO010000001.1"/>
</dbReference>
<keyword evidence="9" id="KW-0732">Signal</keyword>
<dbReference type="Proteomes" id="UP001257277">
    <property type="component" value="Unassembled WGS sequence"/>
</dbReference>
<evidence type="ECO:0000256" key="7">
    <source>
        <dbReference type="ARBA" id="ARBA00023237"/>
    </source>
</evidence>
<evidence type="ECO:0000256" key="3">
    <source>
        <dbReference type="ARBA" id="ARBA00022448"/>
    </source>
</evidence>
<keyword evidence="11" id="KW-1185">Reference proteome</keyword>
<dbReference type="Gene3D" id="1.20.1600.10">
    <property type="entry name" value="Outer membrane efflux proteins (OEP)"/>
    <property type="match status" value="1"/>
</dbReference>
<gene>
    <name evidence="10" type="ORF">RQM59_02540</name>
</gene>
<evidence type="ECO:0000256" key="9">
    <source>
        <dbReference type="SAM" id="SignalP"/>
    </source>
</evidence>
<evidence type="ECO:0000256" key="1">
    <source>
        <dbReference type="ARBA" id="ARBA00004442"/>
    </source>
</evidence>
<keyword evidence="7" id="KW-0998">Cell outer membrane</keyword>
<sequence length="472" mass="53223">MSIKNFVYILILISSSLCTAQDTQKRYTLEECISIALKNNLELRSSKIREQSAVINLKQSKANLLPSMNGSYNIGVNNGRSIDPFTNDFINQKLTFSNANLNLNAVVFNGFRLLNSVKQQKMNAKAANMEVEQERQNLVLSVTLAYLQVLNSRDVLQLNKQRLTATKNQLKIQKDLYDEGRSNPADYTDLLGQKAIDETSILSSQIVLNNAKLSLTRLLNFDGEIDVDANVVLLNLGKYNLTSQEVYQQALSGLATFKARELRVEAAKKGMNVAKAQYIPEVSVFGQVNTNYSSAAETFTQVGSSIVETGDFVTINSQNIPVLREQNSFSSKQIPYLDQFENNLNSVMGVSVRIPLFNGFRAKNNVALEKVKVEESLVALERTQIEIKNTIKQVHFDMEAAFARYQSFQKQVEAFERSFRVNETRFNSGVSNFLAYITSKNNLESARINLSNAKYSYVLRVKVLEYYRGQTF</sequence>
<dbReference type="SUPFAM" id="SSF56954">
    <property type="entry name" value="Outer membrane efflux proteins (OEP)"/>
    <property type="match status" value="1"/>
</dbReference>
<dbReference type="PANTHER" id="PTHR30026:SF20">
    <property type="entry name" value="OUTER MEMBRANE PROTEIN TOLC"/>
    <property type="match status" value="1"/>
</dbReference>
<feature type="chain" id="PRO_5046196415" evidence="9">
    <location>
        <begin position="21"/>
        <end position="472"/>
    </location>
</feature>
<dbReference type="InterPro" id="IPR051906">
    <property type="entry name" value="TolC-like"/>
</dbReference>
<evidence type="ECO:0000256" key="8">
    <source>
        <dbReference type="SAM" id="Coils"/>
    </source>
</evidence>
<dbReference type="InterPro" id="IPR003423">
    <property type="entry name" value="OMP_efflux"/>
</dbReference>
<keyword evidence="8" id="KW-0175">Coiled coil</keyword>
<evidence type="ECO:0000256" key="4">
    <source>
        <dbReference type="ARBA" id="ARBA00022452"/>
    </source>
</evidence>
<dbReference type="EMBL" id="JAVTTO010000001">
    <property type="protein sequence ID" value="MDT7831237.1"/>
    <property type="molecule type" value="Genomic_DNA"/>
</dbReference>
<name>A0ABU3LDS1_9FLAO</name>
<reference evidence="10 11" key="1">
    <citation type="submission" date="2023-09" db="EMBL/GenBank/DDBJ databases">
        <title>Novel taxa isolated from Blanes Bay.</title>
        <authorList>
            <person name="Rey-Velasco X."/>
            <person name="Lucena T."/>
        </authorList>
    </citation>
    <scope>NUCLEOTIDE SEQUENCE [LARGE SCALE GENOMIC DNA]</scope>
    <source>
        <strain evidence="10 11">S356</strain>
    </source>
</reference>
<evidence type="ECO:0000256" key="2">
    <source>
        <dbReference type="ARBA" id="ARBA00007613"/>
    </source>
</evidence>
<evidence type="ECO:0000313" key="10">
    <source>
        <dbReference type="EMBL" id="MDT7831237.1"/>
    </source>
</evidence>
<protein>
    <submittedName>
        <fullName evidence="10">TolC family protein</fullName>
    </submittedName>
</protein>
<feature type="coiled-coil region" evidence="8">
    <location>
        <begin position="114"/>
        <end position="173"/>
    </location>
</feature>
<dbReference type="Pfam" id="PF02321">
    <property type="entry name" value="OEP"/>
    <property type="match status" value="2"/>
</dbReference>
<evidence type="ECO:0000256" key="6">
    <source>
        <dbReference type="ARBA" id="ARBA00023136"/>
    </source>
</evidence>
<comment type="similarity">
    <text evidence="2">Belongs to the outer membrane factor (OMF) (TC 1.B.17) family.</text>
</comment>
<proteinExistence type="inferred from homology"/>
<evidence type="ECO:0000313" key="11">
    <source>
        <dbReference type="Proteomes" id="UP001257277"/>
    </source>
</evidence>
<keyword evidence="4" id="KW-1134">Transmembrane beta strand</keyword>
<keyword evidence="5" id="KW-0812">Transmembrane</keyword>
<keyword evidence="3" id="KW-0813">Transport</keyword>
<accession>A0ABU3LDS1</accession>
<organism evidence="10 11">
    <name type="scientific">Asprobacillus argus</name>
    <dbReference type="NCBI Taxonomy" id="3076534"/>
    <lineage>
        <taxon>Bacteria</taxon>
        <taxon>Pseudomonadati</taxon>
        <taxon>Bacteroidota</taxon>
        <taxon>Flavobacteriia</taxon>
        <taxon>Flavobacteriales</taxon>
        <taxon>Flavobacteriaceae</taxon>
        <taxon>Asprobacillus</taxon>
    </lineage>
</organism>
<comment type="subcellular location">
    <subcellularLocation>
        <location evidence="1">Cell outer membrane</location>
    </subcellularLocation>
</comment>
<comment type="caution">
    <text evidence="10">The sequence shown here is derived from an EMBL/GenBank/DDBJ whole genome shotgun (WGS) entry which is preliminary data.</text>
</comment>
<feature type="signal peptide" evidence="9">
    <location>
        <begin position="1"/>
        <end position="20"/>
    </location>
</feature>